<evidence type="ECO:0000256" key="3">
    <source>
        <dbReference type="ARBA" id="ARBA00022528"/>
    </source>
</evidence>
<evidence type="ECO:0000256" key="4">
    <source>
        <dbReference type="ARBA" id="ARBA00022640"/>
    </source>
</evidence>
<evidence type="ECO:0000256" key="11">
    <source>
        <dbReference type="ARBA" id="ARBA00024015"/>
    </source>
</evidence>
<keyword evidence="5" id="KW-0808">Transferase</keyword>
<organism evidence="15 16">
    <name type="scientific">Stylosanthes scabra</name>
    <dbReference type="NCBI Taxonomy" id="79078"/>
    <lineage>
        <taxon>Eukaryota</taxon>
        <taxon>Viridiplantae</taxon>
        <taxon>Streptophyta</taxon>
        <taxon>Embryophyta</taxon>
        <taxon>Tracheophyta</taxon>
        <taxon>Spermatophyta</taxon>
        <taxon>Magnoliopsida</taxon>
        <taxon>eudicotyledons</taxon>
        <taxon>Gunneridae</taxon>
        <taxon>Pentapetalae</taxon>
        <taxon>rosids</taxon>
        <taxon>fabids</taxon>
        <taxon>Fabales</taxon>
        <taxon>Fabaceae</taxon>
        <taxon>Papilionoideae</taxon>
        <taxon>50 kb inversion clade</taxon>
        <taxon>dalbergioids sensu lato</taxon>
        <taxon>Dalbergieae</taxon>
        <taxon>Pterocarpus clade</taxon>
        <taxon>Stylosanthes</taxon>
    </lineage>
</organism>
<dbReference type="PANTHER" id="PTHR32523:SF8">
    <property type="entry name" value="DOLICHOL KINASE"/>
    <property type="match status" value="1"/>
</dbReference>
<keyword evidence="10 14" id="KW-0472">Membrane</keyword>
<keyword evidence="6 14" id="KW-0812">Transmembrane</keyword>
<evidence type="ECO:0000256" key="12">
    <source>
        <dbReference type="ARBA" id="ARBA00039024"/>
    </source>
</evidence>
<feature type="transmembrane region" description="Helical" evidence="14">
    <location>
        <begin position="203"/>
        <end position="221"/>
    </location>
</feature>
<sequence>MTLLSLTLSSNNHHLLPFSSVCCHRRRHQLRTSTTTLFAPPRHWNNNNSNHSLVKQTTTKDITSHDNVRFLCSPPPLLAVPVSLSQRVSRFVVPRGIHVDDLLYNGGATLGVLGGAYALVSAFDDLTYRNILNQGLSRKLVHIMSGLLFLVSWPIFSNSTEARYFAAFVPFVNFLRLLVNGLSLASDEGLVKSVTREGDPKELLRGPLYYVLMLMLCALVFWRESPIGVVSLAMMCGGDGVADILGRRFGSMKIPYNQKKSWAGSISMLVFGFLVSIGMLYYYSIIGLIQIDWVSIVPRVAVVSLVATIVESLPITKVVDDNISVPLATMAVASFAFSH</sequence>
<comment type="similarity">
    <text evidence="2">Belongs to the polyprenol kinase family.</text>
</comment>
<evidence type="ECO:0000256" key="13">
    <source>
        <dbReference type="ARBA" id="ARBA00048889"/>
    </source>
</evidence>
<dbReference type="InterPro" id="IPR039606">
    <property type="entry name" value="Phytol/farnesol_kinase"/>
</dbReference>
<comment type="catalytic activity">
    <reaction evidence="13">
        <text>phytol + CTP = phytyl phosphate + CDP + H(+)</text>
        <dbReference type="Rhea" id="RHEA:38055"/>
        <dbReference type="ChEBI" id="CHEBI:15378"/>
        <dbReference type="ChEBI" id="CHEBI:17327"/>
        <dbReference type="ChEBI" id="CHEBI:37563"/>
        <dbReference type="ChEBI" id="CHEBI:58069"/>
        <dbReference type="ChEBI" id="CHEBI:75483"/>
        <dbReference type="EC" id="2.7.1.182"/>
    </reaction>
</comment>
<evidence type="ECO:0000256" key="10">
    <source>
        <dbReference type="ARBA" id="ARBA00023136"/>
    </source>
</evidence>
<keyword evidence="9 14" id="KW-1133">Transmembrane helix</keyword>
<dbReference type="PANTHER" id="PTHR32523">
    <property type="entry name" value="PHYTOL KINASE 1, CHLOROPLASTIC"/>
    <property type="match status" value="1"/>
</dbReference>
<protein>
    <recommendedName>
        <fullName evidence="12">phytol kinase</fullName>
        <ecNumber evidence="12">2.7.1.182</ecNumber>
    </recommendedName>
</protein>
<keyword evidence="7" id="KW-0418">Kinase</keyword>
<name>A0ABU6TLZ2_9FABA</name>
<comment type="caution">
    <text evidence="15">The sequence shown here is derived from an EMBL/GenBank/DDBJ whole genome shotgun (WGS) entry which is preliminary data.</text>
</comment>
<feature type="transmembrane region" description="Helical" evidence="14">
    <location>
        <begin position="140"/>
        <end position="156"/>
    </location>
</feature>
<evidence type="ECO:0000313" key="15">
    <source>
        <dbReference type="EMBL" id="MED6149150.1"/>
    </source>
</evidence>
<dbReference type="EC" id="2.7.1.182" evidence="12"/>
<evidence type="ECO:0000256" key="5">
    <source>
        <dbReference type="ARBA" id="ARBA00022679"/>
    </source>
</evidence>
<evidence type="ECO:0000256" key="8">
    <source>
        <dbReference type="ARBA" id="ARBA00022946"/>
    </source>
</evidence>
<dbReference type="Proteomes" id="UP001341840">
    <property type="component" value="Unassembled WGS sequence"/>
</dbReference>
<reference evidence="15 16" key="1">
    <citation type="journal article" date="2023" name="Plants (Basel)">
        <title>Bridging the Gap: Combining Genomics and Transcriptomics Approaches to Understand Stylosanthes scabra, an Orphan Legume from the Brazilian Caatinga.</title>
        <authorList>
            <person name="Ferreira-Neto J.R.C."/>
            <person name="da Silva M.D."/>
            <person name="Binneck E."/>
            <person name="de Melo N.F."/>
            <person name="da Silva R.H."/>
            <person name="de Melo A.L.T.M."/>
            <person name="Pandolfi V."/>
            <person name="Bustamante F.O."/>
            <person name="Brasileiro-Vidal A.C."/>
            <person name="Benko-Iseppon A.M."/>
        </authorList>
    </citation>
    <scope>NUCLEOTIDE SEQUENCE [LARGE SCALE GENOMIC DNA]</scope>
    <source>
        <tissue evidence="15">Leaves</tissue>
    </source>
</reference>
<evidence type="ECO:0000256" key="1">
    <source>
        <dbReference type="ARBA" id="ARBA00004508"/>
    </source>
</evidence>
<evidence type="ECO:0000256" key="14">
    <source>
        <dbReference type="SAM" id="Phobius"/>
    </source>
</evidence>
<evidence type="ECO:0000256" key="7">
    <source>
        <dbReference type="ARBA" id="ARBA00022777"/>
    </source>
</evidence>
<evidence type="ECO:0000313" key="16">
    <source>
        <dbReference type="Proteomes" id="UP001341840"/>
    </source>
</evidence>
<evidence type="ECO:0000256" key="2">
    <source>
        <dbReference type="ARBA" id="ARBA00010794"/>
    </source>
</evidence>
<feature type="transmembrane region" description="Helical" evidence="14">
    <location>
        <begin position="266"/>
        <end position="285"/>
    </location>
</feature>
<feature type="transmembrane region" description="Helical" evidence="14">
    <location>
        <begin position="227"/>
        <end position="245"/>
    </location>
</feature>
<accession>A0ABU6TLZ2</accession>
<evidence type="ECO:0000256" key="6">
    <source>
        <dbReference type="ARBA" id="ARBA00022692"/>
    </source>
</evidence>
<keyword evidence="16" id="KW-1185">Reference proteome</keyword>
<dbReference type="EMBL" id="JASCZI010091138">
    <property type="protein sequence ID" value="MED6149150.1"/>
    <property type="molecule type" value="Genomic_DNA"/>
</dbReference>
<keyword evidence="8" id="KW-0809">Transit peptide</keyword>
<comment type="subcellular location">
    <subcellularLocation>
        <location evidence="1">Plastid</location>
        <location evidence="1">Chloroplast membrane</location>
        <topology evidence="1">Multi-pass membrane protein</topology>
    </subcellularLocation>
</comment>
<gene>
    <name evidence="15" type="ORF">PIB30_059697</name>
</gene>
<evidence type="ECO:0000256" key="9">
    <source>
        <dbReference type="ARBA" id="ARBA00022989"/>
    </source>
</evidence>
<comment type="pathway">
    <text evidence="11">Cofactor biosynthesis; tocopherol biosynthesis.</text>
</comment>
<feature type="transmembrane region" description="Helical" evidence="14">
    <location>
        <begin position="162"/>
        <end position="182"/>
    </location>
</feature>
<keyword evidence="4" id="KW-0934">Plastid</keyword>
<feature type="transmembrane region" description="Helical" evidence="14">
    <location>
        <begin position="102"/>
        <end position="120"/>
    </location>
</feature>
<proteinExistence type="inferred from homology"/>
<keyword evidence="3" id="KW-0150">Chloroplast</keyword>